<evidence type="ECO:0000313" key="1">
    <source>
        <dbReference type="EMBL" id="SUS07466.1"/>
    </source>
</evidence>
<sequence>MSEDSVKMMKRLEQAGWPHDQAVGLARVVYAVNQSRKGAHNDILEEWMILVLRNHGFTEEQAKVLAEEIGRMMLS</sequence>
<name>A0A380TGN1_9ZZZZ</name>
<accession>A0A380TGN1</accession>
<protein>
    <submittedName>
        <fullName evidence="1">Uncharacterized protein</fullName>
    </submittedName>
</protein>
<dbReference type="AlphaFoldDB" id="A0A380TGN1"/>
<reference evidence="1" key="1">
    <citation type="submission" date="2018-07" db="EMBL/GenBank/DDBJ databases">
        <authorList>
            <person name="Quirk P.G."/>
            <person name="Krulwich T.A."/>
        </authorList>
    </citation>
    <scope>NUCLEOTIDE SEQUENCE</scope>
</reference>
<organism evidence="1">
    <name type="scientific">metagenome</name>
    <dbReference type="NCBI Taxonomy" id="256318"/>
    <lineage>
        <taxon>unclassified sequences</taxon>
        <taxon>metagenomes</taxon>
    </lineage>
</organism>
<proteinExistence type="predicted"/>
<gene>
    <name evidence="1" type="ORF">DF3PB_4410004</name>
</gene>
<dbReference type="EMBL" id="UIDG01000381">
    <property type="protein sequence ID" value="SUS07466.1"/>
    <property type="molecule type" value="Genomic_DNA"/>
</dbReference>